<reference evidence="2 3" key="1">
    <citation type="journal article" date="2020" name="Biotechnol. Biofuels">
        <title>New insights from the biogas microbiome by comprehensive genome-resolved metagenomics of nearly 1600 species originating from multiple anaerobic digesters.</title>
        <authorList>
            <person name="Campanaro S."/>
            <person name="Treu L."/>
            <person name="Rodriguez-R L.M."/>
            <person name="Kovalovszki A."/>
            <person name="Ziels R.M."/>
            <person name="Maus I."/>
            <person name="Zhu X."/>
            <person name="Kougias P.G."/>
            <person name="Basile A."/>
            <person name="Luo G."/>
            <person name="Schluter A."/>
            <person name="Konstantinidis K.T."/>
            <person name="Angelidaki I."/>
        </authorList>
    </citation>
    <scope>NUCLEOTIDE SEQUENCE [LARGE SCALE GENOMIC DNA]</scope>
    <source>
        <strain evidence="2">AS27yjCOA_65</strain>
    </source>
</reference>
<dbReference type="SUPFAM" id="SSF109604">
    <property type="entry name" value="HD-domain/PDEase-like"/>
    <property type="match status" value="1"/>
</dbReference>
<proteinExistence type="predicted"/>
<dbReference type="InterPro" id="IPR003607">
    <property type="entry name" value="HD/PDEase_dom"/>
</dbReference>
<evidence type="ECO:0000259" key="1">
    <source>
        <dbReference type="Pfam" id="PF01966"/>
    </source>
</evidence>
<sequence length="507" mass="57425">MPEVCAPVTTGDIPLHMGGAGIVGFDFGSSRKNLDSFLKNFESCFCCLDEMHRLKEIWQAFGVRSTSLAHNPELGNVLHYFDHKRYEHSIGVGRRAAYLAMNLGWNAYAVRVAAAVGYFHDIAVPSFCHIGERVLKAYGFEDFDHDLYSAFIVSQAHFKKDIFDNLGIRQEDVVAALIADSLPEKLPKFFGMREKLKDLGLPTDCVLDLESLDLGLLDRWRPLSELVQHYSDIFDYIIRDTHNSPPNILNRDKVNKWVEQAQGVFGLDPFGNLTISNLEPIAKVLKALMNKEKQSALSIRTAWANQRLFYALKSCGITEREIICGTDCALLERIADEERTYFEDGIDRYFREAIRIKPTRNNSQSRGLSALTHELTQKIAEYCESLQDRSLAWDKDIIISSTPPFNKHFTFTLTGDAPKQLASQKHLEIELNKHQDPRYQGEPISSYLIREKGDPMTVHFSVVGTQQISIAVKKKASGELVDAVRAISLHLLQDPKFKHSYEEVSNP</sequence>
<dbReference type="Gene3D" id="1.10.3210.10">
    <property type="entry name" value="Hypothetical protein af1432"/>
    <property type="match status" value="1"/>
</dbReference>
<dbReference type="EMBL" id="JAAZON010000441">
    <property type="protein sequence ID" value="NMC63453.1"/>
    <property type="molecule type" value="Genomic_DNA"/>
</dbReference>
<dbReference type="AlphaFoldDB" id="A0A7X9FT65"/>
<dbReference type="Pfam" id="PF01966">
    <property type="entry name" value="HD"/>
    <property type="match status" value="1"/>
</dbReference>
<organism evidence="2 3">
    <name type="scientific">SAR324 cluster bacterium</name>
    <dbReference type="NCBI Taxonomy" id="2024889"/>
    <lineage>
        <taxon>Bacteria</taxon>
        <taxon>Deltaproteobacteria</taxon>
        <taxon>SAR324 cluster</taxon>
    </lineage>
</organism>
<protein>
    <submittedName>
        <fullName evidence="2">HD domain-containing protein</fullName>
    </submittedName>
</protein>
<accession>A0A7X9FT65</accession>
<gene>
    <name evidence="2" type="ORF">GYA55_09840</name>
</gene>
<evidence type="ECO:0000313" key="2">
    <source>
        <dbReference type="EMBL" id="NMC63453.1"/>
    </source>
</evidence>
<feature type="domain" description="HD" evidence="1">
    <location>
        <begin position="85"/>
        <end position="178"/>
    </location>
</feature>
<evidence type="ECO:0000313" key="3">
    <source>
        <dbReference type="Proteomes" id="UP000524246"/>
    </source>
</evidence>
<name>A0A7X9FT65_9DELT</name>
<dbReference type="Proteomes" id="UP000524246">
    <property type="component" value="Unassembled WGS sequence"/>
</dbReference>
<comment type="caution">
    <text evidence="2">The sequence shown here is derived from an EMBL/GenBank/DDBJ whole genome shotgun (WGS) entry which is preliminary data.</text>
</comment>
<dbReference type="CDD" id="cd00077">
    <property type="entry name" value="HDc"/>
    <property type="match status" value="1"/>
</dbReference>
<dbReference type="InterPro" id="IPR006674">
    <property type="entry name" value="HD_domain"/>
</dbReference>